<gene>
    <name evidence="2" type="ORF">ACH407_26345</name>
</gene>
<accession>A0ABW7UBP4</accession>
<dbReference type="SUPFAM" id="SSF55961">
    <property type="entry name" value="Bet v1-like"/>
    <property type="match status" value="1"/>
</dbReference>
<name>A0ABW7UBP4_9ACTN</name>
<evidence type="ECO:0000313" key="2">
    <source>
        <dbReference type="EMBL" id="MFI1717078.1"/>
    </source>
</evidence>
<reference evidence="2 3" key="1">
    <citation type="submission" date="2024-10" db="EMBL/GenBank/DDBJ databases">
        <title>The Natural Products Discovery Center: Release of the First 8490 Sequenced Strains for Exploring Actinobacteria Biosynthetic Diversity.</title>
        <authorList>
            <person name="Kalkreuter E."/>
            <person name="Kautsar S.A."/>
            <person name="Yang D."/>
            <person name="Bader C.D."/>
            <person name="Teijaro C.N."/>
            <person name="Fluegel L."/>
            <person name="Davis C.M."/>
            <person name="Simpson J.R."/>
            <person name="Lauterbach L."/>
            <person name="Steele A.D."/>
            <person name="Gui C."/>
            <person name="Meng S."/>
            <person name="Li G."/>
            <person name="Viehrig K."/>
            <person name="Ye F."/>
            <person name="Su P."/>
            <person name="Kiefer A.F."/>
            <person name="Nichols A."/>
            <person name="Cepeda A.J."/>
            <person name="Yan W."/>
            <person name="Fan B."/>
            <person name="Jiang Y."/>
            <person name="Adhikari A."/>
            <person name="Zheng C.-J."/>
            <person name="Schuster L."/>
            <person name="Cowan T.M."/>
            <person name="Smanski M.J."/>
            <person name="Chevrette M.G."/>
            <person name="De Carvalho L.P.S."/>
            <person name="Shen B."/>
        </authorList>
    </citation>
    <scope>NUCLEOTIDE SEQUENCE [LARGE SCALE GENOMIC DNA]</scope>
    <source>
        <strain evidence="2 3">NPDC020602</strain>
    </source>
</reference>
<organism evidence="2 3">
    <name type="scientific">Streptomyces litmocidini</name>
    <dbReference type="NCBI Taxonomy" id="67318"/>
    <lineage>
        <taxon>Bacteria</taxon>
        <taxon>Bacillati</taxon>
        <taxon>Actinomycetota</taxon>
        <taxon>Actinomycetes</taxon>
        <taxon>Kitasatosporales</taxon>
        <taxon>Streptomycetaceae</taxon>
        <taxon>Streptomyces</taxon>
    </lineage>
</organism>
<evidence type="ECO:0000256" key="1">
    <source>
        <dbReference type="SAM" id="MobiDB-lite"/>
    </source>
</evidence>
<feature type="compositionally biased region" description="Basic and acidic residues" evidence="1">
    <location>
        <begin position="161"/>
        <end position="173"/>
    </location>
</feature>
<dbReference type="Gene3D" id="3.30.530.20">
    <property type="match status" value="1"/>
</dbReference>
<dbReference type="EMBL" id="JBIRUI010000012">
    <property type="protein sequence ID" value="MFI1717078.1"/>
    <property type="molecule type" value="Genomic_DNA"/>
</dbReference>
<sequence length="188" mass="20842">MAQWNRVLEATPEEVWEVLSDGERYARWVVGAHDSWERDDHWPAVDAELGYTLKLGPWTYHGRTISRRCEPIRRLELEAVTHLGSARISFLVEPWGSHTLVLVDEHPLRGPAARWHNSGADLVLRWRHRHLLARLEEATASARGRPRAGAPGGGRPSPAPGDEHPSSGSDDARPSPGPGDGNGARDRS</sequence>
<dbReference type="RefSeq" id="WP_398711372.1">
    <property type="nucleotide sequence ID" value="NZ_JBIRUI010000012.1"/>
</dbReference>
<dbReference type="CDD" id="cd07812">
    <property type="entry name" value="SRPBCC"/>
    <property type="match status" value="1"/>
</dbReference>
<comment type="caution">
    <text evidence="2">The sequence shown here is derived from an EMBL/GenBank/DDBJ whole genome shotgun (WGS) entry which is preliminary data.</text>
</comment>
<dbReference type="Proteomes" id="UP001611339">
    <property type="component" value="Unassembled WGS sequence"/>
</dbReference>
<proteinExistence type="predicted"/>
<keyword evidence="3" id="KW-1185">Reference proteome</keyword>
<feature type="compositionally biased region" description="Low complexity" evidence="1">
    <location>
        <begin position="138"/>
        <end position="149"/>
    </location>
</feature>
<protein>
    <submittedName>
        <fullName evidence="2">SRPBCC family protein</fullName>
    </submittedName>
</protein>
<dbReference type="InterPro" id="IPR023393">
    <property type="entry name" value="START-like_dom_sf"/>
</dbReference>
<evidence type="ECO:0000313" key="3">
    <source>
        <dbReference type="Proteomes" id="UP001611339"/>
    </source>
</evidence>
<feature type="region of interest" description="Disordered" evidence="1">
    <location>
        <begin position="137"/>
        <end position="188"/>
    </location>
</feature>